<reference evidence="5 6" key="1">
    <citation type="journal article" date="2018" name="Evol. Lett.">
        <title>Horizontal gene cluster transfer increased hallucinogenic mushroom diversity.</title>
        <authorList>
            <person name="Reynolds H.T."/>
            <person name="Vijayakumar V."/>
            <person name="Gluck-Thaler E."/>
            <person name="Korotkin H.B."/>
            <person name="Matheny P.B."/>
            <person name="Slot J.C."/>
        </authorList>
    </citation>
    <scope>NUCLEOTIDE SEQUENCE [LARGE SCALE GENOMIC DNA]</scope>
    <source>
        <strain evidence="5 6">2629</strain>
    </source>
</reference>
<dbReference type="GO" id="GO:0005739">
    <property type="term" value="C:mitochondrion"/>
    <property type="evidence" value="ECO:0007669"/>
    <property type="project" value="TreeGrafter"/>
</dbReference>
<comment type="caution">
    <text evidence="5">The sequence shown here is derived from an EMBL/GenBank/DDBJ whole genome shotgun (WGS) entry which is preliminary data.</text>
</comment>
<dbReference type="InterPro" id="IPR045297">
    <property type="entry name" value="Complex1_LYR_LYRM4"/>
</dbReference>
<name>A0A409YXS7_9AGAR</name>
<evidence type="ECO:0000259" key="4">
    <source>
        <dbReference type="Pfam" id="PF05347"/>
    </source>
</evidence>
<gene>
    <name evidence="5" type="ORF">CVT24_003103</name>
</gene>
<accession>A0A409YXS7</accession>
<dbReference type="InterPro" id="IPR051522">
    <property type="entry name" value="ISC_assembly_LYR"/>
</dbReference>
<evidence type="ECO:0000256" key="1">
    <source>
        <dbReference type="ARBA" id="ARBA00009508"/>
    </source>
</evidence>
<sequence length="384" mass="42944">MASRSISRSEAPGSRQSRYDDFLSTCGPIDSYRSSKSSTTPKKSQRARSFSSFDSSDSSDSGFKFSQHDGTRRNNHTRHCSDSGPPLHVPQLSPPPTAHRDSSRIKVHTTSTVLPIGIDLESQKPQVFDSKGNTELESSETRRAKSAAPFILFRVLYYLKGLVTHGRQDQNASHAASGAVDVPLTVTSSSSKTQDGKVKTDPENVNLKVPQRAHNHDSPFRFLHDLPDSSQNPHHHHASDHDSERRVRYTTYTSYGVGGHRRTQTVRYNGTASAGHAMMRRRILIMMLIFVAVALPLGIVFGTKSFSSYNFREYFVRRTKDTFRSMQNESDPEKLRSLYAEAVKESTVLKRSAIVNQLYGGWKLAVEAKETEEDPSVVHQRSDS</sequence>
<feature type="transmembrane region" description="Helical" evidence="3">
    <location>
        <begin position="283"/>
        <end position="302"/>
    </location>
</feature>
<feature type="region of interest" description="Disordered" evidence="2">
    <location>
        <begin position="224"/>
        <end position="245"/>
    </location>
</feature>
<evidence type="ECO:0000256" key="3">
    <source>
        <dbReference type="SAM" id="Phobius"/>
    </source>
</evidence>
<dbReference type="CDD" id="cd20264">
    <property type="entry name" value="Complex1_LYR_LYRM4"/>
    <property type="match status" value="1"/>
</dbReference>
<keyword evidence="3" id="KW-0812">Transmembrane</keyword>
<feature type="compositionally biased region" description="Low complexity" evidence="2">
    <location>
        <begin position="49"/>
        <end position="65"/>
    </location>
</feature>
<dbReference type="PANTHER" id="PTHR13166:SF7">
    <property type="entry name" value="LYR MOTIF-CONTAINING PROTEIN 4"/>
    <property type="match status" value="1"/>
</dbReference>
<feature type="region of interest" description="Disordered" evidence="2">
    <location>
        <begin position="1"/>
        <end position="105"/>
    </location>
</feature>
<dbReference type="GO" id="GO:0016226">
    <property type="term" value="P:iron-sulfur cluster assembly"/>
    <property type="evidence" value="ECO:0007669"/>
    <property type="project" value="InterPro"/>
</dbReference>
<protein>
    <recommendedName>
        <fullName evidence="4">Complex 1 LYR protein domain-containing protein</fullName>
    </recommendedName>
</protein>
<dbReference type="Proteomes" id="UP000284842">
    <property type="component" value="Unassembled WGS sequence"/>
</dbReference>
<evidence type="ECO:0000313" key="6">
    <source>
        <dbReference type="Proteomes" id="UP000284842"/>
    </source>
</evidence>
<dbReference type="GO" id="GO:1990221">
    <property type="term" value="C:L-cysteine desulfurase complex"/>
    <property type="evidence" value="ECO:0007669"/>
    <property type="project" value="TreeGrafter"/>
</dbReference>
<dbReference type="InParanoid" id="A0A409YXS7"/>
<comment type="similarity">
    <text evidence="1">Belongs to the complex I LYR family.</text>
</comment>
<dbReference type="STRING" id="181874.A0A409YXS7"/>
<keyword evidence="6" id="KW-1185">Reference proteome</keyword>
<keyword evidence="3" id="KW-1133">Transmembrane helix</keyword>
<dbReference type="AlphaFoldDB" id="A0A409YXS7"/>
<evidence type="ECO:0000313" key="5">
    <source>
        <dbReference type="EMBL" id="PPR07826.1"/>
    </source>
</evidence>
<feature type="domain" description="Complex 1 LYR protein" evidence="4">
    <location>
        <begin position="304"/>
        <end position="345"/>
    </location>
</feature>
<organism evidence="5 6">
    <name type="scientific">Panaeolus cyanescens</name>
    <dbReference type="NCBI Taxonomy" id="181874"/>
    <lineage>
        <taxon>Eukaryota</taxon>
        <taxon>Fungi</taxon>
        <taxon>Dikarya</taxon>
        <taxon>Basidiomycota</taxon>
        <taxon>Agaricomycotina</taxon>
        <taxon>Agaricomycetes</taxon>
        <taxon>Agaricomycetidae</taxon>
        <taxon>Agaricales</taxon>
        <taxon>Agaricineae</taxon>
        <taxon>Galeropsidaceae</taxon>
        <taxon>Panaeolus</taxon>
    </lineage>
</organism>
<evidence type="ECO:0000256" key="2">
    <source>
        <dbReference type="SAM" id="MobiDB-lite"/>
    </source>
</evidence>
<feature type="region of interest" description="Disordered" evidence="2">
    <location>
        <begin position="124"/>
        <end position="143"/>
    </location>
</feature>
<dbReference type="Pfam" id="PF05347">
    <property type="entry name" value="Complex1_LYR"/>
    <property type="match status" value="1"/>
</dbReference>
<dbReference type="EMBL" id="NHTK01000329">
    <property type="protein sequence ID" value="PPR07826.1"/>
    <property type="molecule type" value="Genomic_DNA"/>
</dbReference>
<proteinExistence type="inferred from homology"/>
<dbReference type="OrthoDB" id="275715at2759"/>
<keyword evidence="3" id="KW-0472">Membrane</keyword>
<dbReference type="PANTHER" id="PTHR13166">
    <property type="entry name" value="PROTEIN C6ORF149"/>
    <property type="match status" value="1"/>
</dbReference>
<dbReference type="InterPro" id="IPR008011">
    <property type="entry name" value="Complex1_LYR_dom"/>
</dbReference>